<organism evidence="6 7">
    <name type="scientific">Sphingobacterium allocomposti</name>
    <dbReference type="NCBI Taxonomy" id="415956"/>
    <lineage>
        <taxon>Bacteria</taxon>
        <taxon>Pseudomonadati</taxon>
        <taxon>Bacteroidota</taxon>
        <taxon>Sphingobacteriia</taxon>
        <taxon>Sphingobacteriales</taxon>
        <taxon>Sphingobacteriaceae</taxon>
        <taxon>Sphingobacterium</taxon>
    </lineage>
</organism>
<keyword evidence="6" id="KW-0675">Receptor</keyword>
<evidence type="ECO:0000313" key="6">
    <source>
        <dbReference type="EMBL" id="TYP91810.1"/>
    </source>
</evidence>
<keyword evidence="2" id="KW-0472">Membrane</keyword>
<dbReference type="InterPro" id="IPR041700">
    <property type="entry name" value="OMP_b-brl_3"/>
</dbReference>
<comment type="caution">
    <text evidence="6">The sequence shown here is derived from an EMBL/GenBank/DDBJ whole genome shotgun (WGS) entry which is preliminary data.</text>
</comment>
<dbReference type="EMBL" id="VNHX01000018">
    <property type="protein sequence ID" value="TYP91810.1"/>
    <property type="molecule type" value="Genomic_DNA"/>
</dbReference>
<comment type="subcellular location">
    <subcellularLocation>
        <location evidence="1">Cell outer membrane</location>
    </subcellularLocation>
</comment>
<dbReference type="Gene3D" id="2.60.40.1120">
    <property type="entry name" value="Carboxypeptidase-like, regulatory domain"/>
    <property type="match status" value="1"/>
</dbReference>
<dbReference type="PANTHER" id="PTHR40980">
    <property type="entry name" value="PLUG DOMAIN-CONTAINING PROTEIN"/>
    <property type="match status" value="1"/>
</dbReference>
<keyword evidence="4" id="KW-0732">Signal</keyword>
<feature type="chain" id="PRO_5024386509" evidence="4">
    <location>
        <begin position="25"/>
        <end position="807"/>
    </location>
</feature>
<reference evidence="6 7" key="1">
    <citation type="submission" date="2019-07" db="EMBL/GenBank/DDBJ databases">
        <title>Genomic Encyclopedia of Archaeal and Bacterial Type Strains, Phase II (KMG-II): from individual species to whole genera.</title>
        <authorList>
            <person name="Goeker M."/>
        </authorList>
    </citation>
    <scope>NUCLEOTIDE SEQUENCE [LARGE SCALE GENOMIC DNA]</scope>
    <source>
        <strain evidence="6 7">DSM 18850</strain>
    </source>
</reference>
<feature type="domain" description="Outer membrane protein beta-barrel" evidence="5">
    <location>
        <begin position="383"/>
        <end position="784"/>
    </location>
</feature>
<accession>A0A5S5D745</accession>
<dbReference type="SUPFAM" id="SSF56935">
    <property type="entry name" value="Porins"/>
    <property type="match status" value="1"/>
</dbReference>
<dbReference type="SUPFAM" id="SSF49464">
    <property type="entry name" value="Carboxypeptidase regulatory domain-like"/>
    <property type="match status" value="1"/>
</dbReference>
<evidence type="ECO:0000256" key="1">
    <source>
        <dbReference type="ARBA" id="ARBA00004442"/>
    </source>
</evidence>
<dbReference type="PANTHER" id="PTHR40980:SF4">
    <property type="entry name" value="TONB-DEPENDENT RECEPTOR-LIKE BETA-BARREL DOMAIN-CONTAINING PROTEIN"/>
    <property type="match status" value="1"/>
</dbReference>
<evidence type="ECO:0000259" key="5">
    <source>
        <dbReference type="Pfam" id="PF14905"/>
    </source>
</evidence>
<dbReference type="InterPro" id="IPR036942">
    <property type="entry name" value="Beta-barrel_TonB_sf"/>
</dbReference>
<dbReference type="Pfam" id="PF13620">
    <property type="entry name" value="CarboxypepD_reg"/>
    <property type="match status" value="1"/>
</dbReference>
<evidence type="ECO:0000256" key="2">
    <source>
        <dbReference type="ARBA" id="ARBA00023136"/>
    </source>
</evidence>
<dbReference type="RefSeq" id="WP_148909461.1">
    <property type="nucleotide sequence ID" value="NZ_VNHX01000018.1"/>
</dbReference>
<gene>
    <name evidence="6" type="ORF">BC792_11857</name>
</gene>
<evidence type="ECO:0000256" key="4">
    <source>
        <dbReference type="SAM" id="SignalP"/>
    </source>
</evidence>
<dbReference type="InterPro" id="IPR008969">
    <property type="entry name" value="CarboxyPept-like_regulatory"/>
</dbReference>
<proteinExistence type="predicted"/>
<keyword evidence="7" id="KW-1185">Reference proteome</keyword>
<dbReference type="OrthoDB" id="606851at2"/>
<protein>
    <submittedName>
        <fullName evidence="6">Outer membrane receptor protein involved in Fe transport</fullName>
    </submittedName>
</protein>
<keyword evidence="3" id="KW-0998">Cell outer membrane</keyword>
<dbReference type="Gene3D" id="2.40.170.20">
    <property type="entry name" value="TonB-dependent receptor, beta-barrel domain"/>
    <property type="match status" value="1"/>
</dbReference>
<dbReference type="GO" id="GO:0009279">
    <property type="term" value="C:cell outer membrane"/>
    <property type="evidence" value="ECO:0007669"/>
    <property type="project" value="UniProtKB-SubCell"/>
</dbReference>
<dbReference type="AlphaFoldDB" id="A0A5S5D745"/>
<sequence>MKKLSTPLLLSFFFTLFTAMTLRAQQAEIAGKVVDSQGEPMANVSIYLLTVRTEAIIKTAVSDAEGLYSIKNAPNGEFVVQASSVGYETFKSATIQVAGRKIAMSDIVLTPQAQTIGNVTVEGRVPLVQQRDGKLILNVENSPLAAGNNALEVVQRAPGVSVDKDENLQLMGQQGVNVTIDGRQTFMSGEQLATFLKAMNGDQIKSVEVSTQRSAKDDAEGAVGTINIVLKKNRMEGFNGTFLASAAHGQHFRGNSSLNLNYKKNNTTVFGSYGYTHNERQFDLDLARIIPSEEIGDRYFDQRSSLIETNKTHNYKFGIEQKTSERNTMLLQFSGDNDEESSANNSLTDIGPRKGMADSVLTSTSINRAPFNRYSLNFNNELKLDSTGGKVVLDLDWSAFRNNSDINYEYRTADPQGNLLYDPEFERSRMPVNIDIYVGRLDVTKGLGKGTLEAGIKYSNVKSDNDLQFEHIVGGEWQDYEGRPNHFVYTEQIAAGYVDYSRAFGKLSAKAGLRAEHTVSDGNSITLSKRVKRNYLNWFPSVNLSYTIDENNILSLSYAKKISRPNYRFLNPFAYYIDKFTYMLGNPYLNPQYTDGFTLNYTLYKMFNITLGTDITNDAMVESMGQDEIKGESWVTRENLATNVTSYLNINAPVQIGKIWTMNNNLTTIYMHFKGPIAGEYADLGSVFFQGRSTNNFKFGRGLSAELSVNYNSPFLYNIYKIHSRWGADVGLNYNFKDQRSSLKLAGTDIFRTQRNNVSTDFGQFNSDIRQYNDNRTIRLTYTFKFGNLKQQTRRNSDDSEEKSRAL</sequence>
<dbReference type="Proteomes" id="UP000325105">
    <property type="component" value="Unassembled WGS sequence"/>
</dbReference>
<evidence type="ECO:0000313" key="7">
    <source>
        <dbReference type="Proteomes" id="UP000325105"/>
    </source>
</evidence>
<feature type="signal peptide" evidence="4">
    <location>
        <begin position="1"/>
        <end position="24"/>
    </location>
</feature>
<name>A0A5S5D745_9SPHI</name>
<evidence type="ECO:0000256" key="3">
    <source>
        <dbReference type="ARBA" id="ARBA00023237"/>
    </source>
</evidence>
<dbReference type="Pfam" id="PF14905">
    <property type="entry name" value="OMP_b-brl_3"/>
    <property type="match status" value="1"/>
</dbReference>